<reference evidence="2 4" key="1">
    <citation type="journal article" date="2011" name="Nature">
        <title>The Medicago genome provides insight into the evolution of rhizobial symbioses.</title>
        <authorList>
            <person name="Young N.D."/>
            <person name="Debelle F."/>
            <person name="Oldroyd G.E."/>
            <person name="Geurts R."/>
            <person name="Cannon S.B."/>
            <person name="Udvardi M.K."/>
            <person name="Benedito V.A."/>
            <person name="Mayer K.F."/>
            <person name="Gouzy J."/>
            <person name="Schoof H."/>
            <person name="Van de Peer Y."/>
            <person name="Proost S."/>
            <person name="Cook D.R."/>
            <person name="Meyers B.C."/>
            <person name="Spannagl M."/>
            <person name="Cheung F."/>
            <person name="De Mita S."/>
            <person name="Krishnakumar V."/>
            <person name="Gundlach H."/>
            <person name="Zhou S."/>
            <person name="Mudge J."/>
            <person name="Bharti A.K."/>
            <person name="Murray J.D."/>
            <person name="Naoumkina M.A."/>
            <person name="Rosen B."/>
            <person name="Silverstein K.A."/>
            <person name="Tang H."/>
            <person name="Rombauts S."/>
            <person name="Zhao P.X."/>
            <person name="Zhou P."/>
            <person name="Barbe V."/>
            <person name="Bardou P."/>
            <person name="Bechner M."/>
            <person name="Bellec A."/>
            <person name="Berger A."/>
            <person name="Berges H."/>
            <person name="Bidwell S."/>
            <person name="Bisseling T."/>
            <person name="Choisne N."/>
            <person name="Couloux A."/>
            <person name="Denny R."/>
            <person name="Deshpande S."/>
            <person name="Dai X."/>
            <person name="Doyle J.J."/>
            <person name="Dudez A.M."/>
            <person name="Farmer A.D."/>
            <person name="Fouteau S."/>
            <person name="Franken C."/>
            <person name="Gibelin C."/>
            <person name="Gish J."/>
            <person name="Goldstein S."/>
            <person name="Gonzalez A.J."/>
            <person name="Green P.J."/>
            <person name="Hallab A."/>
            <person name="Hartog M."/>
            <person name="Hua A."/>
            <person name="Humphray S.J."/>
            <person name="Jeong D.H."/>
            <person name="Jing Y."/>
            <person name="Jocker A."/>
            <person name="Kenton S.M."/>
            <person name="Kim D.J."/>
            <person name="Klee K."/>
            <person name="Lai H."/>
            <person name="Lang C."/>
            <person name="Lin S."/>
            <person name="Macmil S.L."/>
            <person name="Magdelenat G."/>
            <person name="Matthews L."/>
            <person name="McCorrison J."/>
            <person name="Monaghan E.L."/>
            <person name="Mun J.H."/>
            <person name="Najar F.Z."/>
            <person name="Nicholson C."/>
            <person name="Noirot C."/>
            <person name="O'Bleness M."/>
            <person name="Paule C.R."/>
            <person name="Poulain J."/>
            <person name="Prion F."/>
            <person name="Qin B."/>
            <person name="Qu C."/>
            <person name="Retzel E.F."/>
            <person name="Riddle C."/>
            <person name="Sallet E."/>
            <person name="Samain S."/>
            <person name="Samson N."/>
            <person name="Sanders I."/>
            <person name="Saurat O."/>
            <person name="Scarpelli C."/>
            <person name="Schiex T."/>
            <person name="Segurens B."/>
            <person name="Severin A.J."/>
            <person name="Sherrier D.J."/>
            <person name="Shi R."/>
            <person name="Sims S."/>
            <person name="Singer S.R."/>
            <person name="Sinharoy S."/>
            <person name="Sterck L."/>
            <person name="Viollet A."/>
            <person name="Wang B.B."/>
            <person name="Wang K."/>
            <person name="Wang M."/>
            <person name="Wang X."/>
            <person name="Warfsmann J."/>
            <person name="Weissenbach J."/>
            <person name="White D.D."/>
            <person name="White J.D."/>
            <person name="Wiley G.B."/>
            <person name="Wincker P."/>
            <person name="Xing Y."/>
            <person name="Yang L."/>
            <person name="Yao Z."/>
            <person name="Ying F."/>
            <person name="Zhai J."/>
            <person name="Zhou L."/>
            <person name="Zuber A."/>
            <person name="Denarie J."/>
            <person name="Dixon R.A."/>
            <person name="May G.D."/>
            <person name="Schwartz D.C."/>
            <person name="Rogers J."/>
            <person name="Quetier F."/>
            <person name="Town C.D."/>
            <person name="Roe B.A."/>
        </authorList>
    </citation>
    <scope>NUCLEOTIDE SEQUENCE [LARGE SCALE GENOMIC DNA]</scope>
    <source>
        <strain evidence="2">A17</strain>
        <strain evidence="3 4">cv. Jemalong A17</strain>
    </source>
</reference>
<dbReference type="Proteomes" id="UP000002051">
    <property type="component" value="Chromosome 5"/>
</dbReference>
<proteinExistence type="predicted"/>
<dbReference type="EMBL" id="CM001221">
    <property type="protein sequence ID" value="KEH27839.1"/>
    <property type="molecule type" value="Genomic_DNA"/>
</dbReference>
<name>A0A072UDI1_MEDTR</name>
<accession>A0A072UDI1</accession>
<reference evidence="3" key="3">
    <citation type="submission" date="2015-04" db="UniProtKB">
        <authorList>
            <consortium name="EnsemblPlants"/>
        </authorList>
    </citation>
    <scope>IDENTIFICATION</scope>
    <source>
        <strain evidence="3">cv. Jemalong A17</strain>
    </source>
</reference>
<keyword evidence="1" id="KW-1133">Transmembrane helix</keyword>
<dbReference type="HOGENOM" id="CLU_2907482_0_0_1"/>
<feature type="transmembrane region" description="Helical" evidence="1">
    <location>
        <begin position="36"/>
        <end position="57"/>
    </location>
</feature>
<sequence length="62" mass="6694">MFRQTLGSNLGIGKLKWDFGVKNGFFPSCSLTARPVSFVVVVVTAVVVNVVKLQVIAKVTKV</sequence>
<evidence type="ECO:0000313" key="4">
    <source>
        <dbReference type="Proteomes" id="UP000002051"/>
    </source>
</evidence>
<evidence type="ECO:0000256" key="1">
    <source>
        <dbReference type="SAM" id="Phobius"/>
    </source>
</evidence>
<keyword evidence="1 2" id="KW-0812">Transmembrane</keyword>
<dbReference type="AlphaFoldDB" id="A0A072UDI1"/>
<dbReference type="EnsemblPlants" id="KEH27839">
    <property type="protein sequence ID" value="KEH27839"/>
    <property type="gene ID" value="MTR_5g042627"/>
</dbReference>
<evidence type="ECO:0000313" key="3">
    <source>
        <dbReference type="EnsemblPlants" id="KEH27839"/>
    </source>
</evidence>
<evidence type="ECO:0000313" key="2">
    <source>
        <dbReference type="EMBL" id="KEH27839.1"/>
    </source>
</evidence>
<keyword evidence="4" id="KW-1185">Reference proteome</keyword>
<gene>
    <name evidence="2" type="ordered locus">MTR_5g042627</name>
</gene>
<organism evidence="2 4">
    <name type="scientific">Medicago truncatula</name>
    <name type="common">Barrel medic</name>
    <name type="synonym">Medicago tribuloides</name>
    <dbReference type="NCBI Taxonomy" id="3880"/>
    <lineage>
        <taxon>Eukaryota</taxon>
        <taxon>Viridiplantae</taxon>
        <taxon>Streptophyta</taxon>
        <taxon>Embryophyta</taxon>
        <taxon>Tracheophyta</taxon>
        <taxon>Spermatophyta</taxon>
        <taxon>Magnoliopsida</taxon>
        <taxon>eudicotyledons</taxon>
        <taxon>Gunneridae</taxon>
        <taxon>Pentapetalae</taxon>
        <taxon>rosids</taxon>
        <taxon>fabids</taxon>
        <taxon>Fabales</taxon>
        <taxon>Fabaceae</taxon>
        <taxon>Papilionoideae</taxon>
        <taxon>50 kb inversion clade</taxon>
        <taxon>NPAAA clade</taxon>
        <taxon>Hologalegina</taxon>
        <taxon>IRL clade</taxon>
        <taxon>Trifolieae</taxon>
        <taxon>Medicago</taxon>
    </lineage>
</organism>
<reference evidence="2 4" key="2">
    <citation type="journal article" date="2014" name="BMC Genomics">
        <title>An improved genome release (version Mt4.0) for the model legume Medicago truncatula.</title>
        <authorList>
            <person name="Tang H."/>
            <person name="Krishnakumar V."/>
            <person name="Bidwell S."/>
            <person name="Rosen B."/>
            <person name="Chan A."/>
            <person name="Zhou S."/>
            <person name="Gentzbittel L."/>
            <person name="Childs K.L."/>
            <person name="Yandell M."/>
            <person name="Gundlach H."/>
            <person name="Mayer K.F."/>
            <person name="Schwartz D.C."/>
            <person name="Town C.D."/>
        </authorList>
    </citation>
    <scope>GENOME REANNOTATION</scope>
    <source>
        <strain evidence="2">A17</strain>
        <strain evidence="3 4">cv. Jemalong A17</strain>
    </source>
</reference>
<protein>
    <submittedName>
        <fullName evidence="2">Transmembrane protein, putative</fullName>
    </submittedName>
</protein>
<keyword evidence="1" id="KW-0472">Membrane</keyword>